<dbReference type="OMA" id="RATIIWE"/>
<organism evidence="1 2">
    <name type="scientific">Papaver somniferum</name>
    <name type="common">Opium poppy</name>
    <dbReference type="NCBI Taxonomy" id="3469"/>
    <lineage>
        <taxon>Eukaryota</taxon>
        <taxon>Viridiplantae</taxon>
        <taxon>Streptophyta</taxon>
        <taxon>Embryophyta</taxon>
        <taxon>Tracheophyta</taxon>
        <taxon>Spermatophyta</taxon>
        <taxon>Magnoliopsida</taxon>
        <taxon>Ranunculales</taxon>
        <taxon>Papaveraceae</taxon>
        <taxon>Papaveroideae</taxon>
        <taxon>Papaver</taxon>
    </lineage>
</organism>
<dbReference type="Gramene" id="RZC82097">
    <property type="protein sequence ID" value="RZC82097"/>
    <property type="gene ID" value="C5167_044884"/>
</dbReference>
<dbReference type="EMBL" id="CM010725">
    <property type="protein sequence ID" value="RZC82097.1"/>
    <property type="molecule type" value="Genomic_DNA"/>
</dbReference>
<dbReference type="InterPro" id="IPR009291">
    <property type="entry name" value="Vps62"/>
</dbReference>
<protein>
    <submittedName>
        <fullName evidence="1">Uncharacterized protein</fullName>
    </submittedName>
</protein>
<proteinExistence type="predicted"/>
<gene>
    <name evidence="1" type="ORF">C5167_044884</name>
</gene>
<dbReference type="PANTHER" id="PTHR48152:SF3">
    <property type="entry name" value="DUF946 FAMILY PROTEIN (DUF946)"/>
    <property type="match status" value="1"/>
</dbReference>
<evidence type="ECO:0000313" key="2">
    <source>
        <dbReference type="Proteomes" id="UP000316621"/>
    </source>
</evidence>
<evidence type="ECO:0000313" key="1">
    <source>
        <dbReference type="EMBL" id="RZC82097.1"/>
    </source>
</evidence>
<dbReference type="AlphaFoldDB" id="A0A4Y7LAR6"/>
<dbReference type="Pfam" id="PF06101">
    <property type="entry name" value="Vps62"/>
    <property type="match status" value="1"/>
</dbReference>
<reference evidence="1 2" key="1">
    <citation type="journal article" date="2018" name="Science">
        <title>The opium poppy genome and morphinan production.</title>
        <authorList>
            <person name="Guo L."/>
            <person name="Winzer T."/>
            <person name="Yang X."/>
            <person name="Li Y."/>
            <person name="Ning Z."/>
            <person name="He Z."/>
            <person name="Teodor R."/>
            <person name="Lu Y."/>
            <person name="Bowser T.A."/>
            <person name="Graham I.A."/>
            <person name="Ye K."/>
        </authorList>
    </citation>
    <scope>NUCLEOTIDE SEQUENCE [LARGE SCALE GENOMIC DNA]</scope>
    <source>
        <strain evidence="2">cv. HN1</strain>
        <tissue evidence="1">Leaves</tissue>
    </source>
</reference>
<sequence>MYVFKGINGGGFGSGRINLGGLEVRQISTFNKIWAIQEGGPDNLGASFFEPSPIPRGYFSLGSYCQPNNQPLYGWVLVGKDDGCIKSPSLAIPVDYKLIWSSENSNLKQDGIGYMWSPVPPEGYNAIGNIVTNSRDKPDLGKIRCVRSDLTDSCEHASIVWGRDGINIYNLRPTSRGPQALGVSVGTFTTETDGNITPSSSTMSCL</sequence>
<keyword evidence="2" id="KW-1185">Reference proteome</keyword>
<accession>A0A4Y7LAR6</accession>
<dbReference type="Proteomes" id="UP000316621">
    <property type="component" value="Chromosome 11"/>
</dbReference>
<name>A0A4Y7LAR6_PAPSO</name>
<dbReference type="PANTHER" id="PTHR48152">
    <property type="entry name" value="F1C9.34 PROTEIN"/>
    <property type="match status" value="1"/>
</dbReference>